<sequence>MRLEVRVMKGYKGKILRVDLTDGKTSVESLSDEIVEKFVGGKGLGYYIIYREVPPGTDPLSPGNKLLFVPGALTGLIPGSSKVIAVSKSPETMLISDSSGGDAFGPKLRGHFDALIIEGRAEEPVYLHIYDGQAEIRPAKDLWGKGNYEVAKELWGKYPNASIASIGPAGERLVKIANIVYDTERASGRGGLGAVMGSKNLKAVVVEPGEKPEVANPEEFKKLWDEFYEKFSKDPKYEHSRNYGTTDGLRSSASLGMSPAYNFSRPYIPEELASKLAGDEVKKYEVEPEWYIHGKSCPIKCARYIEVEYKGRKIRVKPEYESLAMLGAATGVFNLRAVAYFNWLANNLGLDSIASGNVIGWLFEMVERGLISEDEIGFSVKGFGDEEAEERLLNLIAERKGIGAILAEGVKRACEILGRGCEFAVHVKGLEAPAWDPRGRRTYALSYATADVGASHLRGWPRPHQLPNQGPAKELVPSLIESRDESYITDMLGVCKFVPYSMEDLARFYSLSTGKEWTVEKLRKVAWAVESIARIHNVLDWVTPPLDDVIPQRWWEPEQDGPAKGNAAFIDYNDFLEARREFYRLRGWDEELGVPLPETLEKLGYPEFKEDAERAIEIVRARLS</sequence>
<dbReference type="InterPro" id="IPR001203">
    <property type="entry name" value="OxRdtase_Ald_Fedxn_C"/>
</dbReference>
<comment type="cofactor">
    <cofactor evidence="9">
        <name>tungstopterin</name>
        <dbReference type="ChEBI" id="CHEBI:30402"/>
    </cofactor>
</comment>
<dbReference type="Pfam" id="PF01314">
    <property type="entry name" value="AFOR_C"/>
    <property type="match status" value="1"/>
</dbReference>
<dbReference type="Gene3D" id="1.10.569.10">
    <property type="entry name" value="Aldehyde Ferredoxin Oxidoreductase Protein, subunit A, domain 2"/>
    <property type="match status" value="1"/>
</dbReference>
<evidence type="ECO:0000256" key="8">
    <source>
        <dbReference type="ARBA" id="ARBA00023245"/>
    </source>
</evidence>
<dbReference type="GO" id="GO:0046872">
    <property type="term" value="F:metal ion binding"/>
    <property type="evidence" value="ECO:0007669"/>
    <property type="project" value="UniProtKB-KW"/>
</dbReference>
<dbReference type="KEGG" id="pab:PAB2330"/>
<dbReference type="GO" id="GO:0016625">
    <property type="term" value="F:oxidoreductase activity, acting on the aldehyde or oxo group of donors, iron-sulfur protein as acceptor"/>
    <property type="evidence" value="ECO:0007669"/>
    <property type="project" value="InterPro"/>
</dbReference>
<dbReference type="SMART" id="SM00790">
    <property type="entry name" value="AFOR_N"/>
    <property type="match status" value="1"/>
</dbReference>
<keyword evidence="3" id="KW-0004">4Fe-4S</keyword>
<dbReference type="GO" id="GO:0009055">
    <property type="term" value="F:electron transfer activity"/>
    <property type="evidence" value="ECO:0007669"/>
    <property type="project" value="InterPro"/>
</dbReference>
<dbReference type="Proteomes" id="UP000000810">
    <property type="component" value="Chromosome"/>
</dbReference>
<dbReference type="PIR" id="E75188">
    <property type="entry name" value="E75188"/>
</dbReference>
<evidence type="ECO:0000256" key="3">
    <source>
        <dbReference type="ARBA" id="ARBA00022485"/>
    </source>
</evidence>
<dbReference type="InterPro" id="IPR051919">
    <property type="entry name" value="W-dependent_AOR"/>
</dbReference>
<dbReference type="HOGENOM" id="CLU_020364_1_0_2"/>
<comment type="similarity">
    <text evidence="2">Belongs to the AOR/FOR family.</text>
</comment>
<evidence type="ECO:0000256" key="9">
    <source>
        <dbReference type="ARBA" id="ARBA00049934"/>
    </source>
</evidence>
<evidence type="ECO:0000256" key="1">
    <source>
        <dbReference type="ARBA" id="ARBA00001966"/>
    </source>
</evidence>
<protein>
    <submittedName>
        <fullName evidence="11">Aor-3 aldehyde ferredoxin oxidoreductase</fullName>
    </submittedName>
</protein>
<dbReference type="InterPro" id="IPR013983">
    <property type="entry name" value="Ald_Fedxn_OxRdtase_N"/>
</dbReference>
<dbReference type="SUPFAM" id="SSF56228">
    <property type="entry name" value="Aldehyde ferredoxin oxidoreductase, N-terminal domain"/>
    <property type="match status" value="1"/>
</dbReference>
<gene>
    <name evidence="11" type="ORF">PAB2330</name>
</gene>
<evidence type="ECO:0000256" key="4">
    <source>
        <dbReference type="ARBA" id="ARBA00022723"/>
    </source>
</evidence>
<evidence type="ECO:0000256" key="7">
    <source>
        <dbReference type="ARBA" id="ARBA00023014"/>
    </source>
</evidence>
<dbReference type="InterPro" id="IPR036503">
    <property type="entry name" value="Ald_Fedxn_OxRdtase_N_sf"/>
</dbReference>
<evidence type="ECO:0000256" key="2">
    <source>
        <dbReference type="ARBA" id="ARBA00011032"/>
    </source>
</evidence>
<evidence type="ECO:0000256" key="6">
    <source>
        <dbReference type="ARBA" id="ARBA00023004"/>
    </source>
</evidence>
<proteinExistence type="inferred from homology"/>
<name>Q9V2P2_PYRAB</name>
<dbReference type="EMBL" id="AJ248283">
    <property type="protein sequence ID" value="CAB48956.1"/>
    <property type="molecule type" value="Genomic_DNA"/>
</dbReference>
<keyword evidence="8" id="KW-0826">Tungsten</keyword>
<evidence type="ECO:0000313" key="11">
    <source>
        <dbReference type="EMBL" id="CAB48956.1"/>
    </source>
</evidence>
<keyword evidence="6" id="KW-0408">Iron</keyword>
<keyword evidence="4" id="KW-0479">Metal-binding</keyword>
<dbReference type="PANTHER" id="PTHR30038:SF0">
    <property type="entry name" value="TUNGSTEN-CONTAINING ALDEHYDE FERREDOXIN OXIDOREDUCTASE"/>
    <property type="match status" value="1"/>
</dbReference>
<comment type="cofactor">
    <cofactor evidence="1">
        <name>[4Fe-4S] cluster</name>
        <dbReference type="ChEBI" id="CHEBI:49883"/>
    </cofactor>
</comment>
<feature type="domain" description="Aldehyde ferredoxin oxidoreductase N-terminal" evidence="10">
    <location>
        <begin position="11"/>
        <end position="211"/>
    </location>
</feature>
<dbReference type="GO" id="GO:0051539">
    <property type="term" value="F:4 iron, 4 sulfur cluster binding"/>
    <property type="evidence" value="ECO:0007669"/>
    <property type="project" value="UniProtKB-KW"/>
</dbReference>
<dbReference type="Gene3D" id="1.10.599.10">
    <property type="entry name" value="Aldehyde Ferredoxin Oxidoreductase Protein, subunit A, domain 3"/>
    <property type="match status" value="1"/>
</dbReference>
<evidence type="ECO:0000313" key="12">
    <source>
        <dbReference type="Proteomes" id="UP000000810"/>
    </source>
</evidence>
<dbReference type="InterPro" id="IPR036021">
    <property type="entry name" value="Tungsten_al_ferr_oxy-like_C"/>
</dbReference>
<dbReference type="PANTHER" id="PTHR30038">
    <property type="entry name" value="ALDEHYDE FERREDOXIN OXIDOREDUCTASE"/>
    <property type="match status" value="1"/>
</dbReference>
<dbReference type="AlphaFoldDB" id="Q9V2P2"/>
<dbReference type="STRING" id="272844.PAB2330"/>
<dbReference type="eggNOG" id="arCOG00709">
    <property type="taxonomic scope" value="Archaea"/>
</dbReference>
<keyword evidence="5" id="KW-0560">Oxidoreductase</keyword>
<dbReference type="Pfam" id="PF02730">
    <property type="entry name" value="AFOR_N"/>
    <property type="match status" value="1"/>
</dbReference>
<evidence type="ECO:0000259" key="10">
    <source>
        <dbReference type="SMART" id="SM00790"/>
    </source>
</evidence>
<keyword evidence="12" id="KW-1185">Reference proteome</keyword>
<organism evidence="11 12">
    <name type="scientific">Pyrococcus abyssi (strain GE5 / Orsay)</name>
    <dbReference type="NCBI Taxonomy" id="272844"/>
    <lineage>
        <taxon>Archaea</taxon>
        <taxon>Methanobacteriati</taxon>
        <taxon>Methanobacteriota</taxon>
        <taxon>Thermococci</taxon>
        <taxon>Thermococcales</taxon>
        <taxon>Thermococcaceae</taxon>
        <taxon>Pyrococcus</taxon>
    </lineage>
</organism>
<dbReference type="InterPro" id="IPR013985">
    <property type="entry name" value="Ald_Fedxn_OxRdtase_dom3"/>
</dbReference>
<keyword evidence="7" id="KW-0411">Iron-sulfur</keyword>
<evidence type="ECO:0000256" key="5">
    <source>
        <dbReference type="ARBA" id="ARBA00023002"/>
    </source>
</evidence>
<dbReference type="PATRIC" id="fig|272844.11.peg.37"/>
<dbReference type="Gene3D" id="3.60.9.10">
    <property type="entry name" value="Aldehyde ferredoxin oxidoreductase, N-terminal domain"/>
    <property type="match status" value="1"/>
</dbReference>
<dbReference type="SUPFAM" id="SSF48310">
    <property type="entry name" value="Aldehyde ferredoxin oxidoreductase, C-terminal domains"/>
    <property type="match status" value="1"/>
</dbReference>
<dbReference type="InterPro" id="IPR013984">
    <property type="entry name" value="Ald_Fedxn_OxRdtase_dom2"/>
</dbReference>
<reference evidence="11 12" key="1">
    <citation type="journal article" date="2003" name="Mol. Microbiol.">
        <title>An integrated analysis of the genome of the hyperthermophilic archaeon Pyrococcus abyssi.</title>
        <authorList>
            <person name="Cohen G."/>
            <person name="Barbe V."/>
            <person name="Flament D."/>
            <person name="Galperin M."/>
            <person name="Heilig R."/>
            <person name="Ripp R."/>
            <person name="Lecompte O."/>
            <person name="Prieur D."/>
            <person name="Poch O."/>
            <person name="Quellerou J."/>
            <person name="Thierry J.C."/>
            <person name="Van der Oost J."/>
            <person name="Weissenbach J."/>
            <person name="Zivanovic Y."/>
            <person name="Forterre P."/>
        </authorList>
    </citation>
    <scope>NUCLEOTIDE SEQUENCE [LARGE SCALE GENOMIC DNA]</scope>
    <source>
        <strain evidence="12">GE5 / Orsay</strain>
    </source>
</reference>
<accession>Q9V2P2</accession>
<dbReference type="PhylomeDB" id="Q9V2P2"/>